<proteinExistence type="predicted"/>
<evidence type="ECO:0000313" key="1">
    <source>
        <dbReference type="EMBL" id="PHH76572.1"/>
    </source>
</evidence>
<evidence type="ECO:0000313" key="2">
    <source>
        <dbReference type="Proteomes" id="UP000226431"/>
    </source>
</evidence>
<dbReference type="OrthoDB" id="5237031at2759"/>
<organism evidence="1 2">
    <name type="scientific">Ophiocordyceps camponoti-rufipedis</name>
    <dbReference type="NCBI Taxonomy" id="2004952"/>
    <lineage>
        <taxon>Eukaryota</taxon>
        <taxon>Fungi</taxon>
        <taxon>Dikarya</taxon>
        <taxon>Ascomycota</taxon>
        <taxon>Pezizomycotina</taxon>
        <taxon>Sordariomycetes</taxon>
        <taxon>Hypocreomycetidae</taxon>
        <taxon>Hypocreales</taxon>
        <taxon>Ophiocordycipitaceae</taxon>
        <taxon>Ophiocordyceps</taxon>
    </lineage>
</organism>
<reference evidence="1 2" key="1">
    <citation type="submission" date="2017-06" db="EMBL/GenBank/DDBJ databases">
        <title>Ant-infecting Ophiocordyceps genomes reveal a high diversity of potential behavioral manipulation genes and a possible major role for enterotoxins.</title>
        <authorList>
            <person name="De Bekker C."/>
            <person name="Evans H.C."/>
            <person name="Brachmann A."/>
            <person name="Hughes D.P."/>
        </authorList>
    </citation>
    <scope>NUCLEOTIDE SEQUENCE [LARGE SCALE GENOMIC DNA]</scope>
    <source>
        <strain evidence="1 2">Map16</strain>
    </source>
</reference>
<accession>A0A2C5ZA34</accession>
<gene>
    <name evidence="1" type="ORF">CDD80_1433</name>
</gene>
<keyword evidence="2" id="KW-1185">Reference proteome</keyword>
<dbReference type="AlphaFoldDB" id="A0A2C5ZA34"/>
<dbReference type="EMBL" id="NJES01000158">
    <property type="protein sequence ID" value="PHH76572.1"/>
    <property type="molecule type" value="Genomic_DNA"/>
</dbReference>
<protein>
    <submittedName>
        <fullName evidence="1">Uncharacterized protein</fullName>
    </submittedName>
</protein>
<sequence length="317" mass="35046">MASTSRDILALHPRTSLVEKTDAHEGTIKPWAVEYDPIPNKSLIVHEGFQDNAACLPNYADDEARLGTPSWPANKRHWRLSTVGDCQHFFNAEIAGAVLHAWYNFPGVSGVFACEPGAGSQKEVVGLSFVVPNQRGKGETCLAFGEFKLNFIKGDLWRAKDIDGSEEQKLLSQELRGFADKFACPQVFAFDGETMVLLQFRATTREEIRDADCSVDCWVLDRGETGATMRQGLNMLLAQGFRRYQGGLALPQPVVGSYTPHSRLFYNGQPLWQDGGVVGPDHPEGYTRDVDVKTGCVVWAKAGEADRYTETGSVWEV</sequence>
<name>A0A2C5ZA34_9HYPO</name>
<comment type="caution">
    <text evidence="1">The sequence shown here is derived from an EMBL/GenBank/DDBJ whole genome shotgun (WGS) entry which is preliminary data.</text>
</comment>
<dbReference type="Proteomes" id="UP000226431">
    <property type="component" value="Unassembled WGS sequence"/>
</dbReference>